<dbReference type="AlphaFoldDB" id="A0A0D3KL75"/>
<evidence type="ECO:0000313" key="1">
    <source>
        <dbReference type="EnsemblProtists" id="EOD36510"/>
    </source>
</evidence>
<dbReference type="KEGG" id="ehx:EMIHUDRAFT_110170"/>
<organism evidence="1 2">
    <name type="scientific">Emiliania huxleyi (strain CCMP1516)</name>
    <dbReference type="NCBI Taxonomy" id="280463"/>
    <lineage>
        <taxon>Eukaryota</taxon>
        <taxon>Haptista</taxon>
        <taxon>Haptophyta</taxon>
        <taxon>Prymnesiophyceae</taxon>
        <taxon>Isochrysidales</taxon>
        <taxon>Noelaerhabdaceae</taxon>
        <taxon>Emiliania</taxon>
    </lineage>
</organism>
<dbReference type="PaxDb" id="2903-EOD36510"/>
<dbReference type="GO" id="GO:0005737">
    <property type="term" value="C:cytoplasm"/>
    <property type="evidence" value="ECO:0007669"/>
    <property type="project" value="TreeGrafter"/>
</dbReference>
<dbReference type="STRING" id="2903.R1FC14"/>
<dbReference type="OMA" id="PCIECCG"/>
<dbReference type="GeneID" id="17281780"/>
<dbReference type="eggNOG" id="ENOG502SEVJ">
    <property type="taxonomic scope" value="Eukaryota"/>
</dbReference>
<dbReference type="RefSeq" id="XP_005788939.1">
    <property type="nucleotide sequence ID" value="XM_005788882.1"/>
</dbReference>
<dbReference type="Gene3D" id="3.90.850.10">
    <property type="entry name" value="Fumarylacetoacetase-like, C-terminal domain"/>
    <property type="match status" value="1"/>
</dbReference>
<proteinExistence type="predicted"/>
<dbReference type="GO" id="GO:0008684">
    <property type="term" value="F:2-oxopent-4-enoate hydratase activity"/>
    <property type="evidence" value="ECO:0007669"/>
    <property type="project" value="TreeGrafter"/>
</dbReference>
<dbReference type="EnsemblProtists" id="EOD36510">
    <property type="protein sequence ID" value="EOD36510"/>
    <property type="gene ID" value="EMIHUDRAFT_110170"/>
</dbReference>
<evidence type="ECO:0000313" key="2">
    <source>
        <dbReference type="Proteomes" id="UP000013827"/>
    </source>
</evidence>
<sequence>MPSLLRHRLGSLGSRSLSTLLPTSQRAQDAADAFVHAWVSGEPLSSERFPAAPASVDEMYQTHLAIQQHPLVSTKLGGLGDTRRAPSRQLCGYKLGAIGGAGQPCIYAPLFRNYLAPGAALSAAAIRLWQVEPEFAIVLGRDLPTQPDGRPHSVSDAWAAVHQACKRGRPEAYEASTKLGSYSDTLSSGDNLPRALCANRGGVVLGPRLDASALRIDDLRGAATLSVNGAPAAQGSGAAAPEGGPVEALAWLANHLNGRGLELRAGQLVATGQTCSTKAVRAGDRLRADFGRLGSLEMTVAP</sequence>
<accession>A0A0D3KL75</accession>
<dbReference type="SUPFAM" id="SSF56529">
    <property type="entry name" value="FAH"/>
    <property type="match status" value="1"/>
</dbReference>
<reference evidence="2" key="1">
    <citation type="journal article" date="2013" name="Nature">
        <title>Pan genome of the phytoplankton Emiliania underpins its global distribution.</title>
        <authorList>
            <person name="Read B.A."/>
            <person name="Kegel J."/>
            <person name="Klute M.J."/>
            <person name="Kuo A."/>
            <person name="Lefebvre S.C."/>
            <person name="Maumus F."/>
            <person name="Mayer C."/>
            <person name="Miller J."/>
            <person name="Monier A."/>
            <person name="Salamov A."/>
            <person name="Young J."/>
            <person name="Aguilar M."/>
            <person name="Claverie J.M."/>
            <person name="Frickenhaus S."/>
            <person name="Gonzalez K."/>
            <person name="Herman E.K."/>
            <person name="Lin Y.C."/>
            <person name="Napier J."/>
            <person name="Ogata H."/>
            <person name="Sarno A.F."/>
            <person name="Shmutz J."/>
            <person name="Schroeder D."/>
            <person name="de Vargas C."/>
            <person name="Verret F."/>
            <person name="von Dassow P."/>
            <person name="Valentin K."/>
            <person name="Van de Peer Y."/>
            <person name="Wheeler G."/>
            <person name="Dacks J.B."/>
            <person name="Delwiche C.F."/>
            <person name="Dyhrman S.T."/>
            <person name="Glockner G."/>
            <person name="John U."/>
            <person name="Richards T."/>
            <person name="Worden A.Z."/>
            <person name="Zhang X."/>
            <person name="Grigoriev I.V."/>
            <person name="Allen A.E."/>
            <person name="Bidle K."/>
            <person name="Borodovsky M."/>
            <person name="Bowler C."/>
            <person name="Brownlee C."/>
            <person name="Cock J.M."/>
            <person name="Elias M."/>
            <person name="Gladyshev V.N."/>
            <person name="Groth M."/>
            <person name="Guda C."/>
            <person name="Hadaegh A."/>
            <person name="Iglesias-Rodriguez M.D."/>
            <person name="Jenkins J."/>
            <person name="Jones B.M."/>
            <person name="Lawson T."/>
            <person name="Leese F."/>
            <person name="Lindquist E."/>
            <person name="Lobanov A."/>
            <person name="Lomsadze A."/>
            <person name="Malik S.B."/>
            <person name="Marsh M.E."/>
            <person name="Mackinder L."/>
            <person name="Mock T."/>
            <person name="Mueller-Roeber B."/>
            <person name="Pagarete A."/>
            <person name="Parker M."/>
            <person name="Probert I."/>
            <person name="Quesneville H."/>
            <person name="Raines C."/>
            <person name="Rensing S.A."/>
            <person name="Riano-Pachon D.M."/>
            <person name="Richier S."/>
            <person name="Rokitta S."/>
            <person name="Shiraiwa Y."/>
            <person name="Soanes D.M."/>
            <person name="van der Giezen M."/>
            <person name="Wahlund T.M."/>
            <person name="Williams B."/>
            <person name="Wilson W."/>
            <person name="Wolfe G."/>
            <person name="Wurch L.L."/>
        </authorList>
    </citation>
    <scope>NUCLEOTIDE SEQUENCE</scope>
</reference>
<dbReference type="InterPro" id="IPR036663">
    <property type="entry name" value="Fumarylacetoacetase_C_sf"/>
</dbReference>
<dbReference type="PANTHER" id="PTHR30143">
    <property type="entry name" value="ACID HYDRATASE"/>
    <property type="match status" value="1"/>
</dbReference>
<protein>
    <recommendedName>
        <fullName evidence="3">Fumarylacetoacetase-like C-terminal domain-containing protein</fullName>
    </recommendedName>
</protein>
<name>A0A0D3KL75_EMIH1</name>
<dbReference type="InterPro" id="IPR050772">
    <property type="entry name" value="Hydratase-Decarb/MhpD_sf"/>
</dbReference>
<evidence type="ECO:0008006" key="3">
    <source>
        <dbReference type="Google" id="ProtNLM"/>
    </source>
</evidence>
<dbReference type="PANTHER" id="PTHR30143:SF0">
    <property type="entry name" value="2-KETO-4-PENTENOATE HYDRATASE"/>
    <property type="match status" value="1"/>
</dbReference>
<dbReference type="Proteomes" id="UP000013827">
    <property type="component" value="Unassembled WGS sequence"/>
</dbReference>
<dbReference type="HOGENOM" id="CLU_060136_1_0_1"/>
<keyword evidence="2" id="KW-1185">Reference proteome</keyword>
<reference evidence="1" key="2">
    <citation type="submission" date="2024-10" db="UniProtKB">
        <authorList>
            <consortium name="EnsemblProtists"/>
        </authorList>
    </citation>
    <scope>IDENTIFICATION</scope>
</reference>